<accession>A0A6L2L8D9</accession>
<proteinExistence type="predicted"/>
<protein>
    <submittedName>
        <fullName evidence="1">Uncharacterized protein</fullName>
    </submittedName>
</protein>
<evidence type="ECO:0000313" key="1">
    <source>
        <dbReference type="EMBL" id="GEU56902.1"/>
    </source>
</evidence>
<sequence>MATSFANPERQFRAKRDISPALIHNIYTFYETESFELESEYDGEIDIETLILEQYITLNNTHRRISNPENATFEIKGQFLRELRKTTFSGSFTENAIEHIEKVLEIATSKALKSIQELADHSHKWHNEESKNTPTPFSIIAEKLKALNHEMDELRVDVRKINTNREMKSLHEEIKRLGNPKLINMVIEMADRSMQSPEGIFEKCAGSARLNDDFSGTFCNPNSNSSISMDDFVKMDDVWDNLDFRDLANEATKFPVKPKIHQFLIDFIIPENINDIMEKGLTEVLFGQPFEEHVGIIDDRVNGVLWFKIKDDKTIFNMPVPKKDLVLASRRQLSRPLLI</sequence>
<organism evidence="1">
    <name type="scientific">Tanacetum cinerariifolium</name>
    <name type="common">Dalmatian daisy</name>
    <name type="synonym">Chrysanthemum cinerariifolium</name>
    <dbReference type="NCBI Taxonomy" id="118510"/>
    <lineage>
        <taxon>Eukaryota</taxon>
        <taxon>Viridiplantae</taxon>
        <taxon>Streptophyta</taxon>
        <taxon>Embryophyta</taxon>
        <taxon>Tracheophyta</taxon>
        <taxon>Spermatophyta</taxon>
        <taxon>Magnoliopsida</taxon>
        <taxon>eudicotyledons</taxon>
        <taxon>Gunneridae</taxon>
        <taxon>Pentapetalae</taxon>
        <taxon>asterids</taxon>
        <taxon>campanulids</taxon>
        <taxon>Asterales</taxon>
        <taxon>Asteraceae</taxon>
        <taxon>Asteroideae</taxon>
        <taxon>Anthemideae</taxon>
        <taxon>Anthemidinae</taxon>
        <taxon>Tanacetum</taxon>
    </lineage>
</organism>
<reference evidence="1" key="1">
    <citation type="journal article" date="2019" name="Sci. Rep.">
        <title>Draft genome of Tanacetum cinerariifolium, the natural source of mosquito coil.</title>
        <authorList>
            <person name="Yamashiro T."/>
            <person name="Shiraishi A."/>
            <person name="Satake H."/>
            <person name="Nakayama K."/>
        </authorList>
    </citation>
    <scope>NUCLEOTIDE SEQUENCE</scope>
</reference>
<name>A0A6L2L8D9_TANCI</name>
<gene>
    <name evidence="1" type="ORF">Tci_028880</name>
</gene>
<dbReference type="EMBL" id="BKCJ010003741">
    <property type="protein sequence ID" value="GEU56902.1"/>
    <property type="molecule type" value="Genomic_DNA"/>
</dbReference>
<comment type="caution">
    <text evidence="1">The sequence shown here is derived from an EMBL/GenBank/DDBJ whole genome shotgun (WGS) entry which is preliminary data.</text>
</comment>
<dbReference type="AlphaFoldDB" id="A0A6L2L8D9"/>